<feature type="region of interest" description="Disordered" evidence="12">
    <location>
        <begin position="2287"/>
        <end position="2309"/>
    </location>
</feature>
<feature type="transmembrane region" description="Helical" evidence="13">
    <location>
        <begin position="1022"/>
        <end position="1048"/>
    </location>
</feature>
<name>A0A5K3FC38_MESCO</name>
<feature type="transmembrane region" description="Helical" evidence="13">
    <location>
        <begin position="873"/>
        <end position="892"/>
    </location>
</feature>
<comment type="subcellular location">
    <subcellularLocation>
        <location evidence="2">Membrane</location>
        <topology evidence="2">Multi-pass membrane protein</topology>
    </subcellularLocation>
</comment>
<evidence type="ECO:0000256" key="10">
    <source>
        <dbReference type="ARBA" id="ARBA00023136"/>
    </source>
</evidence>
<feature type="region of interest" description="Disordered" evidence="12">
    <location>
        <begin position="2094"/>
        <end position="2118"/>
    </location>
</feature>
<feature type="domain" description="Guanylate cyclase" evidence="14">
    <location>
        <begin position="402"/>
        <end position="543"/>
    </location>
</feature>
<dbReference type="WBParaSite" id="MCU_006649-RC">
    <property type="protein sequence ID" value="MCU_006649-RC"/>
    <property type="gene ID" value="MCU_006649"/>
</dbReference>
<feature type="compositionally biased region" description="Polar residues" evidence="12">
    <location>
        <begin position="1142"/>
        <end position="1152"/>
    </location>
</feature>
<dbReference type="PROSITE" id="PS50125">
    <property type="entry name" value="GUANYLATE_CYCLASE_2"/>
    <property type="match status" value="1"/>
</dbReference>
<feature type="region of interest" description="Disordered" evidence="12">
    <location>
        <begin position="1940"/>
        <end position="1971"/>
    </location>
</feature>
<feature type="transmembrane region" description="Helical" evidence="13">
    <location>
        <begin position="847"/>
        <end position="867"/>
    </location>
</feature>
<comment type="catalytic activity">
    <reaction evidence="1">
        <text>ATP = 3',5'-cyclic AMP + diphosphate</text>
        <dbReference type="Rhea" id="RHEA:15389"/>
        <dbReference type="ChEBI" id="CHEBI:30616"/>
        <dbReference type="ChEBI" id="CHEBI:33019"/>
        <dbReference type="ChEBI" id="CHEBI:58165"/>
        <dbReference type="EC" id="4.6.1.1"/>
    </reaction>
</comment>
<feature type="transmembrane region" description="Helical" evidence="13">
    <location>
        <begin position="159"/>
        <end position="180"/>
    </location>
</feature>
<evidence type="ECO:0000313" key="15">
    <source>
        <dbReference type="WBParaSite" id="MCU_006649-RC"/>
    </source>
</evidence>
<dbReference type="GO" id="GO:0007189">
    <property type="term" value="P:adenylate cyclase-activating G protein-coupled receptor signaling pathway"/>
    <property type="evidence" value="ECO:0007669"/>
    <property type="project" value="TreeGrafter"/>
</dbReference>
<accession>A0A5K3FC38</accession>
<keyword evidence="5" id="KW-0479">Metal-binding</keyword>
<feature type="compositionally biased region" description="Basic residues" evidence="12">
    <location>
        <begin position="2101"/>
        <end position="2118"/>
    </location>
</feature>
<keyword evidence="9 13" id="KW-1133">Transmembrane helix</keyword>
<feature type="compositionally biased region" description="Polar residues" evidence="12">
    <location>
        <begin position="1592"/>
        <end position="1601"/>
    </location>
</feature>
<feature type="compositionally biased region" description="Low complexity" evidence="12">
    <location>
        <begin position="1664"/>
        <end position="1674"/>
    </location>
</feature>
<feature type="region of interest" description="Disordered" evidence="12">
    <location>
        <begin position="1888"/>
        <end position="1921"/>
    </location>
</feature>
<dbReference type="GO" id="GO:0004016">
    <property type="term" value="F:adenylate cyclase activity"/>
    <property type="evidence" value="ECO:0007669"/>
    <property type="project" value="UniProtKB-EC"/>
</dbReference>
<feature type="transmembrane region" description="Helical" evidence="13">
    <location>
        <begin position="309"/>
        <end position="331"/>
    </location>
</feature>
<feature type="compositionally biased region" description="Gly residues" evidence="12">
    <location>
        <begin position="1893"/>
        <end position="1904"/>
    </location>
</feature>
<dbReference type="Gene3D" id="3.30.70.1230">
    <property type="entry name" value="Nucleotide cyclase"/>
    <property type="match status" value="1"/>
</dbReference>
<proteinExistence type="predicted"/>
<feature type="transmembrane region" description="Helical" evidence="13">
    <location>
        <begin position="253"/>
        <end position="271"/>
    </location>
</feature>
<dbReference type="GO" id="GO:0005886">
    <property type="term" value="C:plasma membrane"/>
    <property type="evidence" value="ECO:0007669"/>
    <property type="project" value="TreeGrafter"/>
</dbReference>
<dbReference type="CDD" id="cd07302">
    <property type="entry name" value="CHD"/>
    <property type="match status" value="1"/>
</dbReference>
<dbReference type="InterPro" id="IPR001054">
    <property type="entry name" value="A/G_cyclase"/>
</dbReference>
<dbReference type="SUPFAM" id="SSF55073">
    <property type="entry name" value="Nucleotide cyclase"/>
    <property type="match status" value="1"/>
</dbReference>
<dbReference type="GO" id="GO:0035556">
    <property type="term" value="P:intracellular signal transduction"/>
    <property type="evidence" value="ECO:0007669"/>
    <property type="project" value="InterPro"/>
</dbReference>
<feature type="region of interest" description="Disordered" evidence="12">
    <location>
        <begin position="1592"/>
        <end position="1635"/>
    </location>
</feature>
<dbReference type="GO" id="GO:0046872">
    <property type="term" value="F:metal ion binding"/>
    <property type="evidence" value="ECO:0007669"/>
    <property type="project" value="UniProtKB-KW"/>
</dbReference>
<dbReference type="Pfam" id="PF00211">
    <property type="entry name" value="Guanylate_cyc"/>
    <property type="match status" value="1"/>
</dbReference>
<feature type="transmembrane region" description="Helical" evidence="13">
    <location>
        <begin position="87"/>
        <end position="107"/>
    </location>
</feature>
<organism evidence="15">
    <name type="scientific">Mesocestoides corti</name>
    <name type="common">Flatworm</name>
    <dbReference type="NCBI Taxonomy" id="53468"/>
    <lineage>
        <taxon>Eukaryota</taxon>
        <taxon>Metazoa</taxon>
        <taxon>Spiralia</taxon>
        <taxon>Lophotrochozoa</taxon>
        <taxon>Platyhelminthes</taxon>
        <taxon>Cestoda</taxon>
        <taxon>Eucestoda</taxon>
        <taxon>Cyclophyllidea</taxon>
        <taxon>Mesocestoididae</taxon>
        <taxon>Mesocestoides</taxon>
    </lineage>
</organism>
<feature type="compositionally biased region" description="Low complexity" evidence="12">
    <location>
        <begin position="1159"/>
        <end position="1168"/>
    </location>
</feature>
<evidence type="ECO:0000256" key="9">
    <source>
        <dbReference type="ARBA" id="ARBA00022989"/>
    </source>
</evidence>
<evidence type="ECO:0000256" key="4">
    <source>
        <dbReference type="ARBA" id="ARBA00022692"/>
    </source>
</evidence>
<evidence type="ECO:0000256" key="5">
    <source>
        <dbReference type="ARBA" id="ARBA00022723"/>
    </source>
</evidence>
<keyword evidence="4 13" id="KW-0812">Transmembrane</keyword>
<protein>
    <recommendedName>
        <fullName evidence="3">adenylate cyclase</fullName>
        <ecNumber evidence="3">4.6.1.1</ecNumber>
    </recommendedName>
</protein>
<feature type="region of interest" description="Disordered" evidence="12">
    <location>
        <begin position="1654"/>
        <end position="1721"/>
    </location>
</feature>
<evidence type="ECO:0000256" key="13">
    <source>
        <dbReference type="SAM" id="Phobius"/>
    </source>
</evidence>
<evidence type="ECO:0000256" key="6">
    <source>
        <dbReference type="ARBA" id="ARBA00022741"/>
    </source>
</evidence>
<evidence type="ECO:0000256" key="1">
    <source>
        <dbReference type="ARBA" id="ARBA00001593"/>
    </source>
</evidence>
<evidence type="ECO:0000256" key="12">
    <source>
        <dbReference type="SAM" id="MobiDB-lite"/>
    </source>
</evidence>
<feature type="transmembrane region" description="Helical" evidence="13">
    <location>
        <begin position="31"/>
        <end position="50"/>
    </location>
</feature>
<evidence type="ECO:0000256" key="8">
    <source>
        <dbReference type="ARBA" id="ARBA00022842"/>
    </source>
</evidence>
<feature type="transmembrane region" description="Helical" evidence="13">
    <location>
        <begin position="904"/>
        <end position="927"/>
    </location>
</feature>
<evidence type="ECO:0000259" key="14">
    <source>
        <dbReference type="PROSITE" id="PS50125"/>
    </source>
</evidence>
<dbReference type="GO" id="GO:0005524">
    <property type="term" value="F:ATP binding"/>
    <property type="evidence" value="ECO:0007669"/>
    <property type="project" value="UniProtKB-KW"/>
</dbReference>
<dbReference type="EC" id="4.6.1.1" evidence="3"/>
<feature type="compositionally biased region" description="Acidic residues" evidence="12">
    <location>
        <begin position="1693"/>
        <end position="1703"/>
    </location>
</feature>
<dbReference type="PANTHER" id="PTHR45627">
    <property type="entry name" value="ADENYLATE CYCLASE TYPE 1"/>
    <property type="match status" value="1"/>
</dbReference>
<feature type="region of interest" description="Disordered" evidence="12">
    <location>
        <begin position="1376"/>
        <end position="1473"/>
    </location>
</feature>
<keyword evidence="10 13" id="KW-0472">Membrane</keyword>
<feature type="compositionally biased region" description="Basic and acidic residues" evidence="12">
    <location>
        <begin position="1704"/>
        <end position="1715"/>
    </location>
</feature>
<evidence type="ECO:0000256" key="11">
    <source>
        <dbReference type="ARBA" id="ARBA00023239"/>
    </source>
</evidence>
<sequence>VCVDFKNHGQTSYWPGGYRDVNPPPHIPSSTSIFITTSILVRLSFLRMVMMSTPTKLRRKSSGHCSIVRFFYSTYTSPLVLWHMRTFFSFLLTVSIFSAVLASIRLMVTPKFSLSQQPFLFLGSIISSILGLVQCGKVNQPVCARHFAALAMKRLRRAMLCAPIVVTLFTMACLPTPGSITESTSSSDLALHLSGCRQIFNESESASKNRSYLSVSIGSSFEITFHGLWPLLCLCLAIHVFLSGQLRCRTRILLCTAIAFVHQLMVIITKYTSRLSRRQYLCPLDGPLRPYAWDDAGVVASWWDSTDVVFWRGVMVNLVAFALTNLIGWQLAKANNLERWRCLCVMLCSAARKSALTLTQKKLSLVSRSIVPPPLAGELERDFSTTACTWSSPLVIYLRNVSFLNAELVGFCTSNGSVAGSESQEAERLPNPAPAHVVSFTNQLLSQIKALSEANGCYVVHLRPNEILCVAGYPEVRVDHAHSCVQLALAIQRLISSISSSARVRLEARIAIHTGEAYAAVLGQSMLTFDLLGPDLVHLRRHLRGAAQSGRVLVSRATFDQLPEGYEGEIGPTVSGNGRQVHLETFFVQLCKSPDDTLEQASADRGDSRWPTLGESISTGSLAPCFARLARASANRGDGHTTNSEAGPLDAIFSPNGDKEVLISALRESVIRQLKTTDHRKDAGDEYGGDQVDACLTGQCNHGTAPPYTLFPCLSLLSSRSSWDVPDTMISRLERALLPPSFTEPLHLLVGLCHTIKTHPADFSWPTFCPPPPPHPSLEAADCPHCLITDSCERLVHSSATLDPTASTSCVGCPIYTNYDVMCPLADSLLWSSLFLRRAQLVSVQRAAVWTVCLLVLIGLAGGLLVSRISLALVIYPCIVIWCLLLLGVLSIRRLDTSVCLPVTLRQACVVFTLFLLLASFLFLLIFGRFDSPITTESLSTKTPALLLDFGSIWVRPPNLETASLLACLALLLALPVSLGTSSVTPLVSTAIVTALFAALHLTSAISRFAKLPYSSTNPGSLALWASTLPDAVFAHGVFIALVCLLPWQTGRLREWTIKWIQLLLERKAEVSKSRFALARLLENCVPRSHLLELLDAQSGSGSHQSSSCFHPQEHPRTGVIAVSVHGTSKGDELLDLQRSTARTTPMSVSSSVHDRRSTSAMTSSTLTASHRSRQATVVADCVRKLNRLICVVDRLAAGEISTGDKTVDNALKKLPPASTRLPLTKIYSVGNTVAYAFFDGDATDSVPQLGLFAQFLIQLFDEFNRQTLLHTSADENLSCRVEIGLHCGSSVTGIVDGPRFLVLHEILDYALQLASCCSTTTTNDRSLPAVVCASSEFVSRMGTSAADILLGMLPVGTDGSVFVWCPDSQKTAQLASSFVSPPPRHTVPSVRKRSKKLVSTSPEFAHPRSPPSAPGNSSASTTYSGLQPPPLPPHKRNYAIGEAPPARYQNHSPLTRPHIGRDRKLSSPLLPHQSDLTNRQWAHKSISCDVPLPPLKGGPVGWTNEESPSGDNVDRACFVMNPVEIVNGYAQPTTRMLTGRPNRSLSPESSHFVARAPPHCITNDPTRPAAAFNLDQSKTLDAFSGYANHVRQTTKSTSVERSPVPPPPPVPPIQVEPALSTNNNHSPAEAGGATASITSDDLFLAVERACERAEGSRSEGVTSLSSASNSSSLQMAPLSSRHHSNPLYTDNEYYDDDEDEVDAESHMPPSHDDGVPAGPLDAGVAWLQQVPLASTSHRQQQYMVGEVTESFMSNGSNFPNYRRPNTPPSITHGVARHTVYDPPLASTTPLTGSAGRRASEVPVSAVNQTTYRDFHDKDAASIDLLSTRVALSAGCEYEFEVGTTDFADDDDDTSRADVLLDGEDAATEATSNRPQSGVIPLLMESSWISSTDGGGGGGVGEAGGTSPKTSAKATEASKMSESLLVETGGALEDDFSELSSAAAGNPPISEAASSRNVLFGDPSDIEDDDGSFLENAYFPLTEDDQSDVRPPETRRLPDIAPVGLPNFGANQRSPPPPPPLQIQSTNHRSPPVVNGRHFLVDLTSPQKPTITAGEEIAEYDNLANAFSSPASTKLLPANHVSPRHRVLGAAKRVQGWRPRDPRHHLGSSKARGPRKHRAPYQRIPMSFFNADIVNEARRISQRFQAMGWKSALSIKEISSSSGENSLSKNCARDRLDDVAPTPSAVKTLLLFPRPRRGTRCGGGEYVNAHSLLRRLRDLDSGTVTTVTSHIDDDDDDDQMTDNGTFDRNLHVDEEQARLLISADLWLDSGRPRSLSNDCLTRVTGDLSSFENSSDEESHSPPRFHSHGCRKREGLARDLVLRRAANVRQLLPLELQPFVMPGCVSSLSPSTYVASFPRGWEDPTHHTGAALMTAPRRRRVQHHLVFVRDEDRPRRCSSDPQLLGAGAGTDLGVSLM</sequence>
<reference evidence="15" key="1">
    <citation type="submission" date="2019-11" db="UniProtKB">
        <authorList>
            <consortium name="WormBaseParasite"/>
        </authorList>
    </citation>
    <scope>IDENTIFICATION</scope>
</reference>
<keyword evidence="8" id="KW-0460">Magnesium</keyword>
<feature type="transmembrane region" description="Helical" evidence="13">
    <location>
        <begin position="223"/>
        <end position="241"/>
    </location>
</feature>
<evidence type="ECO:0000256" key="3">
    <source>
        <dbReference type="ARBA" id="ARBA00012201"/>
    </source>
</evidence>
<feature type="compositionally biased region" description="Polar residues" evidence="12">
    <location>
        <begin position="1907"/>
        <end position="1921"/>
    </location>
</feature>
<feature type="transmembrane region" description="Helical" evidence="13">
    <location>
        <begin position="119"/>
        <end position="138"/>
    </location>
</feature>
<feature type="transmembrane region" description="Helical" evidence="13">
    <location>
        <begin position="987"/>
        <end position="1010"/>
    </location>
</feature>
<evidence type="ECO:0000256" key="2">
    <source>
        <dbReference type="ARBA" id="ARBA00004141"/>
    </source>
</evidence>
<dbReference type="GO" id="GO:0006171">
    <property type="term" value="P:cAMP biosynthetic process"/>
    <property type="evidence" value="ECO:0007669"/>
    <property type="project" value="TreeGrafter"/>
</dbReference>
<evidence type="ECO:0000256" key="7">
    <source>
        <dbReference type="ARBA" id="ARBA00022840"/>
    </source>
</evidence>
<keyword evidence="6" id="KW-0547">Nucleotide-binding</keyword>
<dbReference type="SMART" id="SM00044">
    <property type="entry name" value="CYCc"/>
    <property type="match status" value="1"/>
</dbReference>
<dbReference type="InterPro" id="IPR029787">
    <property type="entry name" value="Nucleotide_cyclase"/>
</dbReference>
<dbReference type="PANTHER" id="PTHR45627:SF1">
    <property type="entry name" value="ADENYLATE CYCLASE TYPE 8"/>
    <property type="match status" value="1"/>
</dbReference>
<keyword evidence="11" id="KW-0456">Lyase</keyword>
<keyword evidence="7" id="KW-0067">ATP-binding</keyword>
<feature type="compositionally biased region" description="Pro residues" evidence="12">
    <location>
        <begin position="1604"/>
        <end position="1615"/>
    </location>
</feature>
<feature type="region of interest" description="Disordered" evidence="12">
    <location>
        <begin position="1142"/>
        <end position="1168"/>
    </location>
</feature>